<dbReference type="EMBL" id="JYIW01000020">
    <property type="protein sequence ID" value="KJL30220.1"/>
    <property type="molecule type" value="Genomic_DNA"/>
</dbReference>
<dbReference type="PANTHER" id="PTHR37317:SF1">
    <property type="entry name" value="ZINC-RIBBON DOMAIN-CONTAINING PROTEIN-RELATED"/>
    <property type="match status" value="1"/>
</dbReference>
<sequence length="582" mass="65390">MPIITQECSEEQCSAAAAYRTRVKPAYCIPHIDERFRRGGLELLDTFDKPTSWHLTRCMECDLEAHYRFEYVIDNNAHDIKTCRACYWRSWAANSRQMMGAYADYSPVPEEIARAHADSNGFDYIMPLTGPSLGGDPHYVRCRSCARLSAQRLGDIGFGCACFNSSKRSTAARPASRLKELFKDSDSAAVSWWNHNANPEKLWATATPRSKSDAQWICPACDHRFTDAILDMARRPVCPQCAEMAAFVRMVERSVLATRTVFDVPELLAAWADEVDPRNVPAAGDWTARSFVCAGGHRARLSPERYLDDGCPSCRGNATRDARLQEGPMLDTELASQWHPEFNTVNIAKVGDNSKRRVWWRDPECGHEWEAQPRERHKRPRWRCPTCQTRLGSLAWFYPELAAEWAPSNSASAWHVMPTGRTTFLPTWICPTDATHIWQATVASRVSGAMCPECRVTGKSAVELAYRDAAIAVFGAASSGSTIRDQRFQRRLTWTIDIGIEVDGRPVAIEYDGSYWHRDKVALDTDKTHDLLAAGYLVVRLREDPLPPLNVGDSGYLELVTYASASDPGAAMLQIRQWAEKA</sequence>
<dbReference type="OrthoDB" id="3196679at2"/>
<dbReference type="AlphaFoldDB" id="A0A0F0LD85"/>
<dbReference type="RefSeq" id="WP_045278391.1">
    <property type="nucleotide sequence ID" value="NZ_JYIW01000020.1"/>
</dbReference>
<dbReference type="PANTHER" id="PTHR37317">
    <property type="entry name" value="BLR8090 PROTEIN"/>
    <property type="match status" value="1"/>
</dbReference>
<dbReference type="Proteomes" id="UP000033640">
    <property type="component" value="Unassembled WGS sequence"/>
</dbReference>
<feature type="domain" description="Treble clef zinc finger" evidence="1">
    <location>
        <begin position="191"/>
        <end position="243"/>
    </location>
</feature>
<comment type="caution">
    <text evidence="2">The sequence shown here is derived from an EMBL/GenBank/DDBJ whole genome shotgun (WGS) entry which is preliminary data.</text>
</comment>
<feature type="domain" description="Treble clef zinc finger" evidence="1">
    <location>
        <begin position="334"/>
        <end position="389"/>
    </location>
</feature>
<evidence type="ECO:0000259" key="1">
    <source>
        <dbReference type="Pfam" id="PF14311"/>
    </source>
</evidence>
<reference evidence="2 3" key="1">
    <citation type="submission" date="2015-02" db="EMBL/GenBank/DDBJ databases">
        <title>Draft genome sequences of ten Microbacterium spp. with emphasis on heavy metal contaminated environments.</title>
        <authorList>
            <person name="Corretto E."/>
        </authorList>
    </citation>
    <scope>NUCLEOTIDE SEQUENCE [LARGE SCALE GENOMIC DNA]</scope>
    <source>
        <strain evidence="2 3">BEL4b</strain>
    </source>
</reference>
<dbReference type="InterPro" id="IPR025487">
    <property type="entry name" value="DUF4379"/>
</dbReference>
<protein>
    <recommendedName>
        <fullName evidence="1">Treble clef zinc finger domain-containing protein</fullName>
    </recommendedName>
</protein>
<dbReference type="Gene3D" id="3.40.960.10">
    <property type="entry name" value="VSR Endonuclease"/>
    <property type="match status" value="1"/>
</dbReference>
<name>A0A0F0LD85_9MICO</name>
<dbReference type="PATRIC" id="fig|82380.11.peg.1001"/>
<feature type="domain" description="Treble clef zinc finger" evidence="1">
    <location>
        <begin position="401"/>
        <end position="455"/>
    </location>
</feature>
<proteinExistence type="predicted"/>
<dbReference type="Pfam" id="PF14311">
    <property type="entry name" value="DUF4379"/>
    <property type="match status" value="3"/>
</dbReference>
<organism evidence="2 3">
    <name type="scientific">Microbacterium oxydans</name>
    <dbReference type="NCBI Taxonomy" id="82380"/>
    <lineage>
        <taxon>Bacteria</taxon>
        <taxon>Bacillati</taxon>
        <taxon>Actinomycetota</taxon>
        <taxon>Actinomycetes</taxon>
        <taxon>Micrococcales</taxon>
        <taxon>Microbacteriaceae</taxon>
        <taxon>Microbacterium</taxon>
    </lineage>
</organism>
<gene>
    <name evidence="2" type="ORF">RS83_00970</name>
</gene>
<evidence type="ECO:0000313" key="2">
    <source>
        <dbReference type="EMBL" id="KJL30220.1"/>
    </source>
</evidence>
<accession>A0A0F0LD85</accession>
<evidence type="ECO:0000313" key="3">
    <source>
        <dbReference type="Proteomes" id="UP000033640"/>
    </source>
</evidence>